<evidence type="ECO:0000313" key="3">
    <source>
        <dbReference type="Proteomes" id="UP001205185"/>
    </source>
</evidence>
<sequence length="146" mass="15548">MTDPRQDLAATQPTDLGELVELRVDAALGQLPLVRTVSTAVAMRRDFDMDAIADLRLAVDEACTMLLARAVPFGTLAVRFRVDRDAVSVRCSVPVLDDAPLEESGLGWTLVSALAEHAHSALRPGEVFAELVIEFAMAPSAHGGPA</sequence>
<accession>A0ABT1IF04</accession>
<keyword evidence="2" id="KW-0808">Transferase</keyword>
<proteinExistence type="predicted"/>
<keyword evidence="2" id="KW-0418">Kinase</keyword>
<comment type="caution">
    <text evidence="2">The sequence shown here is derived from an EMBL/GenBank/DDBJ whole genome shotgun (WGS) entry which is preliminary data.</text>
</comment>
<organism evidence="2 3">
    <name type="scientific">Actinokineospora diospyrosa</name>
    <dbReference type="NCBI Taxonomy" id="103728"/>
    <lineage>
        <taxon>Bacteria</taxon>
        <taxon>Bacillati</taxon>
        <taxon>Actinomycetota</taxon>
        <taxon>Actinomycetes</taxon>
        <taxon>Pseudonocardiales</taxon>
        <taxon>Pseudonocardiaceae</taxon>
        <taxon>Actinokineospora</taxon>
    </lineage>
</organism>
<dbReference type="EMBL" id="JAMTCO010000009">
    <property type="protein sequence ID" value="MCP2271226.1"/>
    <property type="molecule type" value="Genomic_DNA"/>
</dbReference>
<name>A0ABT1IF04_9PSEU</name>
<dbReference type="Proteomes" id="UP001205185">
    <property type="component" value="Unassembled WGS sequence"/>
</dbReference>
<evidence type="ECO:0000259" key="1">
    <source>
        <dbReference type="Pfam" id="PF13581"/>
    </source>
</evidence>
<feature type="domain" description="Histidine kinase/HSP90-like ATPase" evidence="1">
    <location>
        <begin position="26"/>
        <end position="119"/>
    </location>
</feature>
<keyword evidence="3" id="KW-1185">Reference proteome</keyword>
<gene>
    <name evidence="2" type="ORF">LV75_003740</name>
</gene>
<dbReference type="InterPro" id="IPR036890">
    <property type="entry name" value="HATPase_C_sf"/>
</dbReference>
<dbReference type="Gene3D" id="3.30.565.10">
    <property type="entry name" value="Histidine kinase-like ATPase, C-terminal domain"/>
    <property type="match status" value="1"/>
</dbReference>
<protein>
    <submittedName>
        <fullName evidence="2">Serine/threonine-protein kinase RsbW</fullName>
    </submittedName>
</protein>
<dbReference type="RefSeq" id="WP_253888186.1">
    <property type="nucleotide sequence ID" value="NZ_BAAAVB010000027.1"/>
</dbReference>
<dbReference type="GO" id="GO:0016301">
    <property type="term" value="F:kinase activity"/>
    <property type="evidence" value="ECO:0007669"/>
    <property type="project" value="UniProtKB-KW"/>
</dbReference>
<dbReference type="InterPro" id="IPR003594">
    <property type="entry name" value="HATPase_dom"/>
</dbReference>
<evidence type="ECO:0000313" key="2">
    <source>
        <dbReference type="EMBL" id="MCP2271226.1"/>
    </source>
</evidence>
<reference evidence="2 3" key="1">
    <citation type="submission" date="2022-06" db="EMBL/GenBank/DDBJ databases">
        <title>Genomic Encyclopedia of Archaeal and Bacterial Type Strains, Phase II (KMG-II): from individual species to whole genera.</title>
        <authorList>
            <person name="Goeker M."/>
        </authorList>
    </citation>
    <scope>NUCLEOTIDE SEQUENCE [LARGE SCALE GENOMIC DNA]</scope>
    <source>
        <strain evidence="2 3">DSM 44255</strain>
    </source>
</reference>
<dbReference type="Pfam" id="PF13581">
    <property type="entry name" value="HATPase_c_2"/>
    <property type="match status" value="1"/>
</dbReference>